<dbReference type="Proteomes" id="UP000886725">
    <property type="component" value="Unassembled WGS sequence"/>
</dbReference>
<proteinExistence type="predicted"/>
<dbReference type="EMBL" id="DVFU01000113">
    <property type="protein sequence ID" value="HIQ65245.1"/>
    <property type="molecule type" value="Genomic_DNA"/>
</dbReference>
<protein>
    <submittedName>
        <fullName evidence="1">Uncharacterized protein</fullName>
    </submittedName>
</protein>
<evidence type="ECO:0000313" key="2">
    <source>
        <dbReference type="Proteomes" id="UP000886725"/>
    </source>
</evidence>
<organism evidence="1 2">
    <name type="scientific">Candidatus Faecenecus gallistercoris</name>
    <dbReference type="NCBI Taxonomy" id="2840793"/>
    <lineage>
        <taxon>Bacteria</taxon>
        <taxon>Bacillati</taxon>
        <taxon>Bacillota</taxon>
        <taxon>Bacillota incertae sedis</taxon>
        <taxon>Candidatus Faecenecus</taxon>
    </lineage>
</organism>
<reference evidence="1" key="2">
    <citation type="journal article" date="2021" name="PeerJ">
        <title>Extensive microbial diversity within the chicken gut microbiome revealed by metagenomics and culture.</title>
        <authorList>
            <person name="Gilroy R."/>
            <person name="Ravi A."/>
            <person name="Getino M."/>
            <person name="Pursley I."/>
            <person name="Horton D.L."/>
            <person name="Alikhan N.F."/>
            <person name="Baker D."/>
            <person name="Gharbi K."/>
            <person name="Hall N."/>
            <person name="Watson M."/>
            <person name="Adriaenssens E.M."/>
            <person name="Foster-Nyarko E."/>
            <person name="Jarju S."/>
            <person name="Secka A."/>
            <person name="Antonio M."/>
            <person name="Oren A."/>
            <person name="Chaudhuri R.R."/>
            <person name="La Ragione R."/>
            <person name="Hildebrand F."/>
            <person name="Pallen M.J."/>
        </authorList>
    </citation>
    <scope>NUCLEOTIDE SEQUENCE</scope>
    <source>
        <strain evidence="1">CHK165-10780</strain>
    </source>
</reference>
<name>A0A9D0Z0G6_9FIRM</name>
<reference evidence="1" key="1">
    <citation type="submission" date="2020-10" db="EMBL/GenBank/DDBJ databases">
        <authorList>
            <person name="Gilroy R."/>
        </authorList>
    </citation>
    <scope>NUCLEOTIDE SEQUENCE</scope>
    <source>
        <strain evidence="1">CHK165-10780</strain>
    </source>
</reference>
<evidence type="ECO:0000313" key="1">
    <source>
        <dbReference type="EMBL" id="HIQ65245.1"/>
    </source>
</evidence>
<sequence>MTEKEWKEQAREFNLRDFFMQDTSGIYENAAIVVITDNQLIMSKTDRDGEQPHRDAFEDLYQAIYDIDTSVLQNKNAAMRATIIKNLYGAGNITARLLNENQNRLLWFSFPSTVSQSQLELLSLWCQQNAETITSVEEKIGEQFVGFMHTGNRTAKIGNLDSILEYATTILEDRKVPYPDDKNHIVGYTLEDLKRKKYL</sequence>
<comment type="caution">
    <text evidence="1">The sequence shown here is derived from an EMBL/GenBank/DDBJ whole genome shotgun (WGS) entry which is preliminary data.</text>
</comment>
<accession>A0A9D0Z0G6</accession>
<gene>
    <name evidence="1" type="ORF">IAC85_05865</name>
</gene>
<dbReference type="AlphaFoldDB" id="A0A9D0Z0G6"/>